<feature type="transmembrane region" description="Helical" evidence="6">
    <location>
        <begin position="124"/>
        <end position="140"/>
    </location>
</feature>
<dbReference type="PANTHER" id="PTHR23502:SF50">
    <property type="entry name" value="TRANSPORTER, PUTATIVE (AFU_ORTHOLOGUE AFUA_5G00430)-RELATED"/>
    <property type="match status" value="1"/>
</dbReference>
<feature type="region of interest" description="Disordered" evidence="5">
    <location>
        <begin position="240"/>
        <end position="272"/>
    </location>
</feature>
<evidence type="ECO:0000313" key="8">
    <source>
        <dbReference type="Proteomes" id="UP000030686"/>
    </source>
</evidence>
<feature type="transmembrane region" description="Helical" evidence="6">
    <location>
        <begin position="187"/>
        <end position="206"/>
    </location>
</feature>
<dbReference type="AlphaFoldDB" id="W6QI95"/>
<sequence>MSSTLPNSGTGNNSMWPPGTLHLADATASDGKTIILQPRPSDDPNDPLNWAPWRKCLNMGLVCFYVAMVAEFINANTPTWGPMETELGFTSEILNDSYAAGCAALGVGSVILIPFALKFGRRPLYLFSTIVQFGVCIWSAKMQTVGDLMAINVIQCFFGSLAEVIVQMTIADLFFVHQRGRMNALYVWTWLLSSYLGILIAGFVASGLGWRWIWWLNTIIFGVTMFVVGFGYEETKYCPPASPATPDVQLDTTNEDRSIAPNPQEEDRNKDDLEKLSSARMKEIYAEQGFADLSSIKADEPNITAVTINPNIPMKTYWQRLALTTTTSSSNTKNESFFRHMYQPLIVLTTIPAIAWTALVYGILVALGDVMSTTMSAYLPKAPYNFSSYEVGLMSLPRMIGVSIGALIVGPLSDWWILFLSRRRNGIFDPEMRLWCMIPFLPFIIAGALLFAIGLNDNRPWPVIAVGLALYNIGVTPINTLTITYLTDSYKDIVGDALVGVTLTRNSFSTAFIFALSPWVAKVGLKNTFITILVIAIAILMVFVVFLRYGKAFRRIVAPQYVRYAARQYKERDWLHIIACET</sequence>
<dbReference type="Gene3D" id="1.20.1250.20">
    <property type="entry name" value="MFS general substrate transporter like domains"/>
    <property type="match status" value="1"/>
</dbReference>
<evidence type="ECO:0000313" key="7">
    <source>
        <dbReference type="EMBL" id="CDM35736.1"/>
    </source>
</evidence>
<dbReference type="OrthoDB" id="5215911at2759"/>
<keyword evidence="4 6" id="KW-0472">Membrane</keyword>
<organism evidence="7 8">
    <name type="scientific">Penicillium roqueforti (strain FM164)</name>
    <dbReference type="NCBI Taxonomy" id="1365484"/>
    <lineage>
        <taxon>Eukaryota</taxon>
        <taxon>Fungi</taxon>
        <taxon>Dikarya</taxon>
        <taxon>Ascomycota</taxon>
        <taxon>Pezizomycotina</taxon>
        <taxon>Eurotiomycetes</taxon>
        <taxon>Eurotiomycetidae</taxon>
        <taxon>Eurotiales</taxon>
        <taxon>Aspergillaceae</taxon>
        <taxon>Penicillium</taxon>
    </lineage>
</organism>
<protein>
    <submittedName>
        <fullName evidence="7">Major facilitator superfamily</fullName>
    </submittedName>
</protein>
<accession>W6QI95</accession>
<evidence type="ECO:0000256" key="2">
    <source>
        <dbReference type="ARBA" id="ARBA00022692"/>
    </source>
</evidence>
<feature type="transmembrane region" description="Helical" evidence="6">
    <location>
        <begin position="461"/>
        <end position="486"/>
    </location>
</feature>
<comment type="subcellular location">
    <subcellularLocation>
        <location evidence="1">Membrane</location>
        <topology evidence="1">Multi-pass membrane protein</topology>
    </subcellularLocation>
</comment>
<feature type="transmembrane region" description="Helical" evidence="6">
    <location>
        <begin position="152"/>
        <end position="175"/>
    </location>
</feature>
<feature type="transmembrane region" description="Helical" evidence="6">
    <location>
        <begin position="56"/>
        <end position="77"/>
    </location>
</feature>
<dbReference type="GO" id="GO:0005886">
    <property type="term" value="C:plasma membrane"/>
    <property type="evidence" value="ECO:0007669"/>
    <property type="project" value="TreeGrafter"/>
</dbReference>
<reference evidence="7" key="1">
    <citation type="journal article" date="2014" name="Nat. Commun.">
        <title>Multiple recent horizontal transfers of a large genomic region in cheese making fungi.</title>
        <authorList>
            <person name="Cheeseman K."/>
            <person name="Ropars J."/>
            <person name="Renault P."/>
            <person name="Dupont J."/>
            <person name="Gouzy J."/>
            <person name="Branca A."/>
            <person name="Abraham A.L."/>
            <person name="Ceppi M."/>
            <person name="Conseiller E."/>
            <person name="Debuchy R."/>
            <person name="Malagnac F."/>
            <person name="Goarin A."/>
            <person name="Silar P."/>
            <person name="Lacoste S."/>
            <person name="Sallet E."/>
            <person name="Bensimon A."/>
            <person name="Giraud T."/>
            <person name="Brygoo Y."/>
        </authorList>
    </citation>
    <scope>NUCLEOTIDE SEQUENCE [LARGE SCALE GENOMIC DNA]</scope>
    <source>
        <strain evidence="7">FM164</strain>
    </source>
</reference>
<evidence type="ECO:0000256" key="4">
    <source>
        <dbReference type="ARBA" id="ARBA00023136"/>
    </source>
</evidence>
<dbReference type="STRING" id="1365484.W6QI95"/>
<dbReference type="EMBL" id="HG792018">
    <property type="protein sequence ID" value="CDM35736.1"/>
    <property type="molecule type" value="Genomic_DNA"/>
</dbReference>
<proteinExistence type="predicted"/>
<dbReference type="Pfam" id="PF07690">
    <property type="entry name" value="MFS_1"/>
    <property type="match status" value="1"/>
</dbReference>
<feature type="transmembrane region" description="Helical" evidence="6">
    <location>
        <begin position="527"/>
        <end position="547"/>
    </location>
</feature>
<dbReference type="PANTHER" id="PTHR23502">
    <property type="entry name" value="MAJOR FACILITATOR SUPERFAMILY"/>
    <property type="match status" value="1"/>
</dbReference>
<evidence type="ECO:0000256" key="3">
    <source>
        <dbReference type="ARBA" id="ARBA00022989"/>
    </source>
</evidence>
<dbReference type="OMA" id="YEETKFC"/>
<feature type="transmembrane region" description="Helical" evidence="6">
    <location>
        <begin position="399"/>
        <end position="420"/>
    </location>
</feature>
<dbReference type="GO" id="GO:0022857">
    <property type="term" value="F:transmembrane transporter activity"/>
    <property type="evidence" value="ECO:0007669"/>
    <property type="project" value="InterPro"/>
</dbReference>
<keyword evidence="2 6" id="KW-0812">Transmembrane</keyword>
<evidence type="ECO:0000256" key="1">
    <source>
        <dbReference type="ARBA" id="ARBA00004141"/>
    </source>
</evidence>
<dbReference type="Proteomes" id="UP000030686">
    <property type="component" value="Unassembled WGS sequence"/>
</dbReference>
<keyword evidence="8" id="KW-1185">Reference proteome</keyword>
<evidence type="ECO:0000256" key="6">
    <source>
        <dbReference type="SAM" id="Phobius"/>
    </source>
</evidence>
<dbReference type="InterPro" id="IPR011701">
    <property type="entry name" value="MFS"/>
</dbReference>
<dbReference type="SUPFAM" id="SSF103473">
    <property type="entry name" value="MFS general substrate transporter"/>
    <property type="match status" value="1"/>
</dbReference>
<feature type="transmembrane region" description="Helical" evidence="6">
    <location>
        <begin position="432"/>
        <end position="455"/>
    </location>
</feature>
<feature type="transmembrane region" description="Helical" evidence="6">
    <location>
        <begin position="97"/>
        <end position="117"/>
    </location>
</feature>
<gene>
    <name evidence="7" type="ORF">PROQFM164_S04g000617</name>
</gene>
<feature type="transmembrane region" description="Helical" evidence="6">
    <location>
        <begin position="345"/>
        <end position="367"/>
    </location>
</feature>
<name>W6QI95_PENRF</name>
<evidence type="ECO:0000256" key="5">
    <source>
        <dbReference type="SAM" id="MobiDB-lite"/>
    </source>
</evidence>
<dbReference type="InterPro" id="IPR036259">
    <property type="entry name" value="MFS_trans_sf"/>
</dbReference>
<feature type="transmembrane region" description="Helical" evidence="6">
    <location>
        <begin position="498"/>
        <end position="521"/>
    </location>
</feature>
<keyword evidence="3 6" id="KW-1133">Transmembrane helix</keyword>
<feature type="transmembrane region" description="Helical" evidence="6">
    <location>
        <begin position="212"/>
        <end position="232"/>
    </location>
</feature>